<dbReference type="GO" id="GO:0016020">
    <property type="term" value="C:membrane"/>
    <property type="evidence" value="ECO:0007669"/>
    <property type="project" value="UniProtKB-SubCell"/>
</dbReference>
<comment type="subcellular location">
    <subcellularLocation>
        <location evidence="1">Membrane</location>
    </subcellularLocation>
</comment>
<name>A0A9P0ZEH0_CUSEU</name>
<dbReference type="InterPro" id="IPR002048">
    <property type="entry name" value="EF_hand_dom"/>
</dbReference>
<dbReference type="GO" id="GO:0008374">
    <property type="term" value="F:O-acyltransferase activity"/>
    <property type="evidence" value="ECO:0007669"/>
    <property type="project" value="InterPro"/>
</dbReference>
<dbReference type="PANTHER" id="PTHR23063:SF52">
    <property type="entry name" value="LYSOPHOSPHATIDYLCHOLINE ACYLTRANSFERASE"/>
    <property type="match status" value="1"/>
</dbReference>
<organism evidence="17 18">
    <name type="scientific">Cuscuta europaea</name>
    <name type="common">European dodder</name>
    <dbReference type="NCBI Taxonomy" id="41803"/>
    <lineage>
        <taxon>Eukaryota</taxon>
        <taxon>Viridiplantae</taxon>
        <taxon>Streptophyta</taxon>
        <taxon>Embryophyta</taxon>
        <taxon>Tracheophyta</taxon>
        <taxon>Spermatophyta</taxon>
        <taxon>Magnoliopsida</taxon>
        <taxon>eudicotyledons</taxon>
        <taxon>Gunneridae</taxon>
        <taxon>Pentapetalae</taxon>
        <taxon>asterids</taxon>
        <taxon>lamiids</taxon>
        <taxon>Solanales</taxon>
        <taxon>Convolvulaceae</taxon>
        <taxon>Cuscuteae</taxon>
        <taxon>Cuscuta</taxon>
        <taxon>Cuscuta subgen. Cuscuta</taxon>
    </lineage>
</organism>
<evidence type="ECO:0000256" key="6">
    <source>
        <dbReference type="ARBA" id="ARBA00022692"/>
    </source>
</evidence>
<evidence type="ECO:0000256" key="5">
    <source>
        <dbReference type="ARBA" id="ARBA00022679"/>
    </source>
</evidence>
<keyword evidence="4" id="KW-0444">Lipid biosynthesis</keyword>
<evidence type="ECO:0000256" key="3">
    <source>
        <dbReference type="ARBA" id="ARBA00008655"/>
    </source>
</evidence>
<dbReference type="GO" id="GO:0071618">
    <property type="term" value="F:lysophosphatidylethanolamine acyltransferase activity"/>
    <property type="evidence" value="ECO:0007669"/>
    <property type="project" value="TreeGrafter"/>
</dbReference>
<dbReference type="PROSITE" id="PS50222">
    <property type="entry name" value="EF_HAND_2"/>
    <property type="match status" value="1"/>
</dbReference>
<evidence type="ECO:0000256" key="2">
    <source>
        <dbReference type="ARBA" id="ARBA00005074"/>
    </source>
</evidence>
<evidence type="ECO:0000259" key="16">
    <source>
        <dbReference type="PROSITE" id="PS50222"/>
    </source>
</evidence>
<keyword evidence="13" id="KW-0012">Acyltransferase</keyword>
<dbReference type="GO" id="GO:0005509">
    <property type="term" value="F:calcium ion binding"/>
    <property type="evidence" value="ECO:0007669"/>
    <property type="project" value="InterPro"/>
</dbReference>
<protein>
    <recommendedName>
        <fullName evidence="16">EF-hand domain-containing protein</fullName>
    </recommendedName>
</protein>
<evidence type="ECO:0000256" key="14">
    <source>
        <dbReference type="SAM" id="MobiDB-lite"/>
    </source>
</evidence>
<comment type="similarity">
    <text evidence="3">Belongs to the 1-acyl-sn-glycerol-3-phosphate acyltransferase family.</text>
</comment>
<dbReference type="AlphaFoldDB" id="A0A9P0ZEH0"/>
<dbReference type="SMART" id="SM00563">
    <property type="entry name" value="PlsC"/>
    <property type="match status" value="1"/>
</dbReference>
<dbReference type="Pfam" id="PF13833">
    <property type="entry name" value="EF-hand_8"/>
    <property type="match status" value="1"/>
</dbReference>
<dbReference type="PANTHER" id="PTHR23063">
    <property type="entry name" value="PHOSPHOLIPID ACYLTRANSFERASE"/>
    <property type="match status" value="1"/>
</dbReference>
<dbReference type="Gene3D" id="1.10.238.10">
    <property type="entry name" value="EF-hand"/>
    <property type="match status" value="1"/>
</dbReference>
<keyword evidence="6 15" id="KW-0812">Transmembrane</keyword>
<keyword evidence="7" id="KW-0106">Calcium</keyword>
<evidence type="ECO:0000256" key="1">
    <source>
        <dbReference type="ARBA" id="ARBA00004370"/>
    </source>
</evidence>
<comment type="pathway">
    <text evidence="2">Lipid metabolism; phospholipid metabolism.</text>
</comment>
<dbReference type="PROSITE" id="PS00018">
    <property type="entry name" value="EF_HAND_1"/>
    <property type="match status" value="1"/>
</dbReference>
<keyword evidence="18" id="KW-1185">Reference proteome</keyword>
<dbReference type="EMBL" id="CAMAPE010000035">
    <property type="protein sequence ID" value="CAH9096597.1"/>
    <property type="molecule type" value="Genomic_DNA"/>
</dbReference>
<keyword evidence="12" id="KW-1208">Phospholipid metabolism</keyword>
<dbReference type="GO" id="GO:0008654">
    <property type="term" value="P:phospholipid biosynthetic process"/>
    <property type="evidence" value="ECO:0007669"/>
    <property type="project" value="UniProtKB-KW"/>
</dbReference>
<feature type="transmembrane region" description="Helical" evidence="15">
    <location>
        <begin position="106"/>
        <end position="127"/>
    </location>
</feature>
<proteinExistence type="inferred from homology"/>
<comment type="caution">
    <text evidence="17">The sequence shown here is derived from an EMBL/GenBank/DDBJ whole genome shotgun (WGS) entry which is preliminary data.</text>
</comment>
<dbReference type="Pfam" id="PF01553">
    <property type="entry name" value="Acyltransferase"/>
    <property type="match status" value="1"/>
</dbReference>
<keyword evidence="8 15" id="KW-1133">Transmembrane helix</keyword>
<dbReference type="CDD" id="cd07991">
    <property type="entry name" value="LPLAT_LPCAT1-like"/>
    <property type="match status" value="1"/>
</dbReference>
<feature type="domain" description="EF-hand" evidence="16">
    <location>
        <begin position="499"/>
        <end position="534"/>
    </location>
</feature>
<keyword evidence="11" id="KW-0594">Phospholipid biosynthesis</keyword>
<evidence type="ECO:0000256" key="9">
    <source>
        <dbReference type="ARBA" id="ARBA00023098"/>
    </source>
</evidence>
<feature type="region of interest" description="Disordered" evidence="14">
    <location>
        <begin position="1"/>
        <end position="23"/>
    </location>
</feature>
<gene>
    <name evidence="17" type="ORF">CEURO_LOCUS13469</name>
</gene>
<evidence type="ECO:0000313" key="18">
    <source>
        <dbReference type="Proteomes" id="UP001152484"/>
    </source>
</evidence>
<evidence type="ECO:0000256" key="11">
    <source>
        <dbReference type="ARBA" id="ARBA00023209"/>
    </source>
</evidence>
<dbReference type="SUPFAM" id="SSF47473">
    <property type="entry name" value="EF-hand"/>
    <property type="match status" value="1"/>
</dbReference>
<accession>A0A9P0ZEH0</accession>
<dbReference type="SUPFAM" id="SSF69593">
    <property type="entry name" value="Glycerol-3-phosphate (1)-acyltransferase"/>
    <property type="match status" value="1"/>
</dbReference>
<evidence type="ECO:0000256" key="4">
    <source>
        <dbReference type="ARBA" id="ARBA00022516"/>
    </source>
</evidence>
<dbReference type="CDD" id="cd00051">
    <property type="entry name" value="EFh"/>
    <property type="match status" value="1"/>
</dbReference>
<reference evidence="17" key="1">
    <citation type="submission" date="2022-07" db="EMBL/GenBank/DDBJ databases">
        <authorList>
            <person name="Macas J."/>
            <person name="Novak P."/>
            <person name="Neumann P."/>
        </authorList>
    </citation>
    <scope>NUCLEOTIDE SEQUENCE</scope>
</reference>
<keyword evidence="9" id="KW-0443">Lipid metabolism</keyword>
<keyword evidence="10 15" id="KW-0472">Membrane</keyword>
<sequence>MPGHSLSTPLLPPQTHFRPSDSDGLPHTIVAVNDYPPPPQPAIQSTNGDGNRADGLVSVDDNPYRFIGAHPFESPEPTTVDPFKNHTAGIEGVYEWVKIAICLPIALLRLAIFCIFLMVGYVATQIALFGWKDRHNPMPKWRSKLMWVTRISARCILFSFGYQWIKRKGKPATRQIAPIVVSNHVSYIDPIFYFYELCPTIVSSQSHDSMPFVGTIIRAMQVIYVDKFSQCSRKNAVKEIKRKASHHQFPRVLLFPEGTTTNGRAIISFQLGAFIPGFPIQPVIVRYPYVHFDQSWGNISLSKLMFRMFTQFHNFMEVEYLPIVFPLENRKENAFHFAQRTGNAMASALNVLQTSHSYADALLLMKAAEYKQENPALYMAEMAWVKSAFHVSTLEAISFLDVFLSMSPNSRGQVKMHDFLKALRLKPCGLSEKIFRFFDVKKIGRITFKQFLVASAHILKQPSFCRACELAFERCDVDGKSYVLDHQLEESLKPSVLSLSKDEVHDIFNFLDTDHDGRISHDDFIQSLRRNPLLIALFAPKLLNENLCEAEHVLVEIMS</sequence>
<dbReference type="InterPro" id="IPR018247">
    <property type="entry name" value="EF_Hand_1_Ca_BS"/>
</dbReference>
<evidence type="ECO:0000256" key="12">
    <source>
        <dbReference type="ARBA" id="ARBA00023264"/>
    </source>
</evidence>
<evidence type="ECO:0000313" key="17">
    <source>
        <dbReference type="EMBL" id="CAH9096597.1"/>
    </source>
</evidence>
<evidence type="ECO:0000256" key="8">
    <source>
        <dbReference type="ARBA" id="ARBA00022989"/>
    </source>
</evidence>
<dbReference type="InterPro" id="IPR002123">
    <property type="entry name" value="Plipid/glycerol_acylTrfase"/>
</dbReference>
<dbReference type="OrthoDB" id="272512at2759"/>
<keyword evidence="5" id="KW-0808">Transferase</keyword>
<dbReference type="InterPro" id="IPR011992">
    <property type="entry name" value="EF-hand-dom_pair"/>
</dbReference>
<evidence type="ECO:0000256" key="10">
    <source>
        <dbReference type="ARBA" id="ARBA00023136"/>
    </source>
</evidence>
<evidence type="ECO:0000256" key="15">
    <source>
        <dbReference type="SAM" id="Phobius"/>
    </source>
</evidence>
<evidence type="ECO:0000256" key="13">
    <source>
        <dbReference type="ARBA" id="ARBA00023315"/>
    </source>
</evidence>
<evidence type="ECO:0000256" key="7">
    <source>
        <dbReference type="ARBA" id="ARBA00022837"/>
    </source>
</evidence>
<dbReference type="Proteomes" id="UP001152484">
    <property type="component" value="Unassembled WGS sequence"/>
</dbReference>
<dbReference type="InterPro" id="IPR045252">
    <property type="entry name" value="LPCAT1-like"/>
</dbReference>